<dbReference type="PANTHER" id="PTHR14456">
    <property type="entry name" value="INOSITOL POLYPHOSPHATE KINASE 1"/>
    <property type="match status" value="1"/>
</dbReference>
<dbReference type="GO" id="GO:0005524">
    <property type="term" value="F:ATP binding"/>
    <property type="evidence" value="ECO:0007669"/>
    <property type="project" value="UniProtKB-KW"/>
</dbReference>
<protein>
    <recommendedName>
        <fullName evidence="3 8">Inositol-pentakisphosphate 2-kinase</fullName>
        <ecNumber evidence="2 8">2.7.1.158</ecNumber>
    </recommendedName>
</protein>
<comment type="domain">
    <text evidence="8">The EXKPK motif is conserved in inositol-pentakisphosphate 2-kinases of both family 1 and 2.</text>
</comment>
<keyword evidence="7 8" id="KW-0067">ATP-binding</keyword>
<feature type="region of interest" description="Disordered" evidence="9">
    <location>
        <begin position="330"/>
        <end position="353"/>
    </location>
</feature>
<dbReference type="InParanoid" id="A0A067MSI7"/>
<dbReference type="PANTHER" id="PTHR14456:SF2">
    <property type="entry name" value="INOSITOL-PENTAKISPHOSPHATE 2-KINASE"/>
    <property type="match status" value="1"/>
</dbReference>
<feature type="compositionally biased region" description="Basic and acidic residues" evidence="9">
    <location>
        <begin position="388"/>
        <end position="398"/>
    </location>
</feature>
<comment type="catalytic activity">
    <reaction evidence="1 8">
        <text>1D-myo-inositol 1,3,4,5,6-pentakisphosphate + ATP = 1D-myo-inositol hexakisphosphate + ADP + H(+)</text>
        <dbReference type="Rhea" id="RHEA:20313"/>
        <dbReference type="ChEBI" id="CHEBI:15378"/>
        <dbReference type="ChEBI" id="CHEBI:30616"/>
        <dbReference type="ChEBI" id="CHEBI:57733"/>
        <dbReference type="ChEBI" id="CHEBI:58130"/>
        <dbReference type="ChEBI" id="CHEBI:456216"/>
        <dbReference type="EC" id="2.7.1.158"/>
    </reaction>
</comment>
<dbReference type="GO" id="GO:0035299">
    <property type="term" value="F:inositol-1,3,4,5,6-pentakisphosphate 2-kinase activity"/>
    <property type="evidence" value="ECO:0007669"/>
    <property type="project" value="UniProtKB-EC"/>
</dbReference>
<evidence type="ECO:0000256" key="6">
    <source>
        <dbReference type="ARBA" id="ARBA00022777"/>
    </source>
</evidence>
<evidence type="ECO:0000256" key="8">
    <source>
        <dbReference type="RuleBase" id="RU364126"/>
    </source>
</evidence>
<keyword evidence="4 8" id="KW-0808">Transferase</keyword>
<evidence type="ECO:0000256" key="2">
    <source>
        <dbReference type="ARBA" id="ARBA00012023"/>
    </source>
</evidence>
<gene>
    <name evidence="10" type="ORF">BOTBODRAFT_109962</name>
</gene>
<dbReference type="STRING" id="930990.A0A067MSI7"/>
<keyword evidence="6 8" id="KW-0418">Kinase</keyword>
<comment type="function">
    <text evidence="8">Phosphorylates Ins(1,3,4,5,6)P5 at position 2 to form Ins(1,2,3,4,5,6)P6 (InsP6 or phytate).</text>
</comment>
<evidence type="ECO:0000256" key="3">
    <source>
        <dbReference type="ARBA" id="ARBA00014846"/>
    </source>
</evidence>
<reference evidence="11" key="1">
    <citation type="journal article" date="2014" name="Proc. Natl. Acad. Sci. U.S.A.">
        <title>Extensive sampling of basidiomycete genomes demonstrates inadequacy of the white-rot/brown-rot paradigm for wood decay fungi.</title>
        <authorList>
            <person name="Riley R."/>
            <person name="Salamov A.A."/>
            <person name="Brown D.W."/>
            <person name="Nagy L.G."/>
            <person name="Floudas D."/>
            <person name="Held B.W."/>
            <person name="Levasseur A."/>
            <person name="Lombard V."/>
            <person name="Morin E."/>
            <person name="Otillar R."/>
            <person name="Lindquist E.A."/>
            <person name="Sun H."/>
            <person name="LaButti K.M."/>
            <person name="Schmutz J."/>
            <person name="Jabbour D."/>
            <person name="Luo H."/>
            <person name="Baker S.E."/>
            <person name="Pisabarro A.G."/>
            <person name="Walton J.D."/>
            <person name="Blanchette R.A."/>
            <person name="Henrissat B."/>
            <person name="Martin F."/>
            <person name="Cullen D."/>
            <person name="Hibbett D.S."/>
            <person name="Grigoriev I.V."/>
        </authorList>
    </citation>
    <scope>NUCLEOTIDE SEQUENCE [LARGE SCALE GENOMIC DNA]</scope>
    <source>
        <strain evidence="11">FD-172 SS1</strain>
    </source>
</reference>
<organism evidence="10 11">
    <name type="scientific">Botryobasidium botryosum (strain FD-172 SS1)</name>
    <dbReference type="NCBI Taxonomy" id="930990"/>
    <lineage>
        <taxon>Eukaryota</taxon>
        <taxon>Fungi</taxon>
        <taxon>Dikarya</taxon>
        <taxon>Basidiomycota</taxon>
        <taxon>Agaricomycotina</taxon>
        <taxon>Agaricomycetes</taxon>
        <taxon>Cantharellales</taxon>
        <taxon>Botryobasidiaceae</taxon>
        <taxon>Botryobasidium</taxon>
    </lineage>
</organism>
<dbReference type="EC" id="2.7.1.158" evidence="2 8"/>
<evidence type="ECO:0000256" key="9">
    <source>
        <dbReference type="SAM" id="MobiDB-lite"/>
    </source>
</evidence>
<evidence type="ECO:0000313" key="11">
    <source>
        <dbReference type="Proteomes" id="UP000027195"/>
    </source>
</evidence>
<dbReference type="OrthoDB" id="272370at2759"/>
<sequence length="460" mass="50615">MARPDASLTAPHDWAYISEGGATIVFSYAGHRHPIFTGTVLRLRKAPLSDTEDEDEEAEDATIAFQARVTSRLIGPAHLPRLDACAVSRPWLEELARISHHRRPEARRAKDAINVRRRKAVLATDLVGGHAWAVEIKPKWAFLPNPAHLSPATRPIKAAHCRFCMHTHRRAASDDPAAITRYCPLDLFSGDPARIERALSTLWDAWIHSNGAVNNLKLFVDGATIRPNDQTAVDAISHILFPDSTQPPSLPAFLPKFISTVLPLLTSTPLLARLSTLQRTLDALDIEGLAALYSSPTSLKPLVNPASAAEPGLDEWADFVSTYLARHPEFQSQLGDNKEGEEDDEDPEEKIARIRSHPAEIRYYTLAYLLSGTFKDCSVILRFPQTNEDDKGDPKEDGGDGGDDGPGEPTITAIDLDPKNIARLPKWAELDAQIVRAFAERADLREVARCVDARTTGAGR</sequence>
<evidence type="ECO:0000256" key="5">
    <source>
        <dbReference type="ARBA" id="ARBA00022741"/>
    </source>
</evidence>
<dbReference type="Proteomes" id="UP000027195">
    <property type="component" value="Unassembled WGS sequence"/>
</dbReference>
<dbReference type="Gene3D" id="3.30.200.110">
    <property type="entry name" value="Inositol-pentakisphosphate 2-kinase, N-lobe"/>
    <property type="match status" value="1"/>
</dbReference>
<evidence type="ECO:0000256" key="7">
    <source>
        <dbReference type="ARBA" id="ARBA00022840"/>
    </source>
</evidence>
<proteinExistence type="predicted"/>
<feature type="region of interest" description="Disordered" evidence="9">
    <location>
        <begin position="385"/>
        <end position="416"/>
    </location>
</feature>
<dbReference type="GO" id="GO:0032958">
    <property type="term" value="P:inositol phosphate biosynthetic process"/>
    <property type="evidence" value="ECO:0007669"/>
    <property type="project" value="TreeGrafter"/>
</dbReference>
<evidence type="ECO:0000256" key="4">
    <source>
        <dbReference type="ARBA" id="ARBA00022679"/>
    </source>
</evidence>
<evidence type="ECO:0000313" key="10">
    <source>
        <dbReference type="EMBL" id="KDQ14541.1"/>
    </source>
</evidence>
<accession>A0A067MSI7</accession>
<keyword evidence="11" id="KW-1185">Reference proteome</keyword>
<feature type="compositionally biased region" description="Acidic residues" evidence="9">
    <location>
        <begin position="339"/>
        <end position="348"/>
    </location>
</feature>
<dbReference type="AlphaFoldDB" id="A0A067MSI7"/>
<dbReference type="GO" id="GO:0005634">
    <property type="term" value="C:nucleus"/>
    <property type="evidence" value="ECO:0007669"/>
    <property type="project" value="TreeGrafter"/>
</dbReference>
<dbReference type="InterPro" id="IPR009286">
    <property type="entry name" value="Ins_P5_2-kin"/>
</dbReference>
<dbReference type="Pfam" id="PF06090">
    <property type="entry name" value="Ins_P5_2-kin"/>
    <property type="match status" value="1"/>
</dbReference>
<name>A0A067MSI7_BOTB1</name>
<evidence type="ECO:0000256" key="1">
    <source>
        <dbReference type="ARBA" id="ARBA00001774"/>
    </source>
</evidence>
<dbReference type="InterPro" id="IPR043001">
    <property type="entry name" value="IP5_2-K_N_lobe"/>
</dbReference>
<keyword evidence="5 8" id="KW-0547">Nucleotide-binding</keyword>
<dbReference type="HOGENOM" id="CLU_033188_1_0_1"/>
<dbReference type="EMBL" id="KL198037">
    <property type="protein sequence ID" value="KDQ14541.1"/>
    <property type="molecule type" value="Genomic_DNA"/>
</dbReference>